<feature type="region of interest" description="Disordered" evidence="1">
    <location>
        <begin position="49"/>
        <end position="122"/>
    </location>
</feature>
<evidence type="ECO:0000313" key="3">
    <source>
        <dbReference type="Proteomes" id="UP000829196"/>
    </source>
</evidence>
<gene>
    <name evidence="2" type="ORF">KFK09_022368</name>
</gene>
<feature type="compositionally biased region" description="Low complexity" evidence="1">
    <location>
        <begin position="1"/>
        <end position="12"/>
    </location>
</feature>
<comment type="caution">
    <text evidence="2">The sequence shown here is derived from an EMBL/GenBank/DDBJ whole genome shotgun (WGS) entry which is preliminary data.</text>
</comment>
<feature type="compositionally biased region" description="Basic residues" evidence="1">
    <location>
        <begin position="110"/>
        <end position="122"/>
    </location>
</feature>
<dbReference type="EMBL" id="JAGYWB010000016">
    <property type="protein sequence ID" value="KAI0496061.1"/>
    <property type="molecule type" value="Genomic_DNA"/>
</dbReference>
<feature type="region of interest" description="Disordered" evidence="1">
    <location>
        <begin position="1"/>
        <end position="37"/>
    </location>
</feature>
<evidence type="ECO:0000313" key="2">
    <source>
        <dbReference type="EMBL" id="KAI0496061.1"/>
    </source>
</evidence>
<organism evidence="2 3">
    <name type="scientific">Dendrobium nobile</name>
    <name type="common">Orchid</name>
    <dbReference type="NCBI Taxonomy" id="94219"/>
    <lineage>
        <taxon>Eukaryota</taxon>
        <taxon>Viridiplantae</taxon>
        <taxon>Streptophyta</taxon>
        <taxon>Embryophyta</taxon>
        <taxon>Tracheophyta</taxon>
        <taxon>Spermatophyta</taxon>
        <taxon>Magnoliopsida</taxon>
        <taxon>Liliopsida</taxon>
        <taxon>Asparagales</taxon>
        <taxon>Orchidaceae</taxon>
        <taxon>Epidendroideae</taxon>
        <taxon>Malaxideae</taxon>
        <taxon>Dendrobiinae</taxon>
        <taxon>Dendrobium</taxon>
    </lineage>
</organism>
<keyword evidence="3" id="KW-1185">Reference proteome</keyword>
<proteinExistence type="predicted"/>
<sequence length="122" mass="13211">MHLVPAPCTSSPRPTPPARARALHSRGLSPTTSCTYPPVQRALRLHLRSARHKPTLRTVASGQRPACLSRVPCASMRSPRAPNDLAPPSTVHSRHSSQEHADSTSMSPGLHRKSKTPPPKKI</sequence>
<evidence type="ECO:0000256" key="1">
    <source>
        <dbReference type="SAM" id="MobiDB-lite"/>
    </source>
</evidence>
<accession>A0A8T3AJ66</accession>
<dbReference type="Proteomes" id="UP000829196">
    <property type="component" value="Unassembled WGS sequence"/>
</dbReference>
<name>A0A8T3AJ66_DENNO</name>
<protein>
    <submittedName>
        <fullName evidence="2">Uncharacterized protein</fullName>
    </submittedName>
</protein>
<reference evidence="2" key="1">
    <citation type="journal article" date="2022" name="Front. Genet.">
        <title>Chromosome-Scale Assembly of the Dendrobium nobile Genome Provides Insights Into the Molecular Mechanism of the Biosynthesis of the Medicinal Active Ingredient of Dendrobium.</title>
        <authorList>
            <person name="Xu Q."/>
            <person name="Niu S.-C."/>
            <person name="Li K.-L."/>
            <person name="Zheng P.-J."/>
            <person name="Zhang X.-J."/>
            <person name="Jia Y."/>
            <person name="Liu Y."/>
            <person name="Niu Y.-X."/>
            <person name="Yu L.-H."/>
            <person name="Chen D.-F."/>
            <person name="Zhang G.-Q."/>
        </authorList>
    </citation>
    <scope>NUCLEOTIDE SEQUENCE</scope>
    <source>
        <tissue evidence="2">Leaf</tissue>
    </source>
</reference>
<dbReference type="AlphaFoldDB" id="A0A8T3AJ66"/>